<evidence type="ECO:0008006" key="4">
    <source>
        <dbReference type="Google" id="ProtNLM"/>
    </source>
</evidence>
<feature type="compositionally biased region" description="Polar residues" evidence="1">
    <location>
        <begin position="337"/>
        <end position="348"/>
    </location>
</feature>
<protein>
    <recommendedName>
        <fullName evidence="4">Alpha/beta-hydrolase</fullName>
    </recommendedName>
</protein>
<gene>
    <name evidence="2" type="ORF">EI97DRAFT_85844</name>
</gene>
<dbReference type="RefSeq" id="XP_033652582.1">
    <property type="nucleotide sequence ID" value="XM_033803157.1"/>
</dbReference>
<dbReference type="AlphaFoldDB" id="A0A6A6JFW3"/>
<dbReference type="SUPFAM" id="SSF53474">
    <property type="entry name" value="alpha/beta-Hydrolases"/>
    <property type="match status" value="1"/>
</dbReference>
<dbReference type="PANTHER" id="PTHR42103:SF2">
    <property type="entry name" value="AB HYDROLASE-1 DOMAIN-CONTAINING PROTEIN"/>
    <property type="match status" value="1"/>
</dbReference>
<keyword evidence="3" id="KW-1185">Reference proteome</keyword>
<evidence type="ECO:0000256" key="1">
    <source>
        <dbReference type="SAM" id="MobiDB-lite"/>
    </source>
</evidence>
<proteinExistence type="predicted"/>
<accession>A0A6A6JFW3</accession>
<sequence>MHRPRPEPKYSFTIPSVHDDTRLDCRIYHPGSLEEGLQDADRSMSLPSGVEDAGKLGIGVGEAELGEHASTRNTKWRRRGIVVAHPYAPLGGSYDDRVVGIVVEEFVRMGWIVGTFCFRGAHESQGRTSWTGRPEVRDYISFTGCFMLYLSFLHPCPSSSLLYSPSPLQAPSSSTSNDSTIILSGYSHGSLILQHLPHVPSILQHFVSPVQGSAASEIVLRAKRLAEQTNTEWKALTLARAKEREEEQERGREAIAKTHAHDRNRLCVTMGGEETAPEVRRSSREIRRSIEGRRSLELGSRLRGLSFGRKGLHDARKGIEVEGGEEDDGAGPDPSETQQSASSSKNTTSIPTPSHIYYLLISPLTPPLSYFLAPGLHSLPFWPRRDNGKSHRAESLMQHDSLVLFGDQDVFSSAKRIRAWVERLREGGGKVEAVEVNGAGHFWVGEQVEAALRGEIRRWGSAV</sequence>
<dbReference type="GeneID" id="54556332"/>
<dbReference type="OrthoDB" id="10260961at2759"/>
<dbReference type="Gene3D" id="3.40.50.1820">
    <property type="entry name" value="alpha/beta hydrolase"/>
    <property type="match status" value="2"/>
</dbReference>
<dbReference type="Proteomes" id="UP000800097">
    <property type="component" value="Unassembled WGS sequence"/>
</dbReference>
<dbReference type="EMBL" id="ML986499">
    <property type="protein sequence ID" value="KAF2275043.1"/>
    <property type="molecule type" value="Genomic_DNA"/>
</dbReference>
<reference evidence="2" key="1">
    <citation type="journal article" date="2020" name="Stud. Mycol.">
        <title>101 Dothideomycetes genomes: a test case for predicting lifestyles and emergence of pathogens.</title>
        <authorList>
            <person name="Haridas S."/>
            <person name="Albert R."/>
            <person name="Binder M."/>
            <person name="Bloem J."/>
            <person name="Labutti K."/>
            <person name="Salamov A."/>
            <person name="Andreopoulos B."/>
            <person name="Baker S."/>
            <person name="Barry K."/>
            <person name="Bills G."/>
            <person name="Bluhm B."/>
            <person name="Cannon C."/>
            <person name="Castanera R."/>
            <person name="Culley D."/>
            <person name="Daum C."/>
            <person name="Ezra D."/>
            <person name="Gonzalez J."/>
            <person name="Henrissat B."/>
            <person name="Kuo A."/>
            <person name="Liang C."/>
            <person name="Lipzen A."/>
            <person name="Lutzoni F."/>
            <person name="Magnuson J."/>
            <person name="Mondo S."/>
            <person name="Nolan M."/>
            <person name="Ohm R."/>
            <person name="Pangilinan J."/>
            <person name="Park H.-J."/>
            <person name="Ramirez L."/>
            <person name="Alfaro M."/>
            <person name="Sun H."/>
            <person name="Tritt A."/>
            <person name="Yoshinaga Y."/>
            <person name="Zwiers L.-H."/>
            <person name="Turgeon B."/>
            <person name="Goodwin S."/>
            <person name="Spatafora J."/>
            <person name="Crous P."/>
            <person name="Grigoriev I."/>
        </authorList>
    </citation>
    <scope>NUCLEOTIDE SEQUENCE</scope>
    <source>
        <strain evidence="2">CBS 379.55</strain>
    </source>
</reference>
<name>A0A6A6JFW3_WESOR</name>
<organism evidence="2 3">
    <name type="scientific">Westerdykella ornata</name>
    <dbReference type="NCBI Taxonomy" id="318751"/>
    <lineage>
        <taxon>Eukaryota</taxon>
        <taxon>Fungi</taxon>
        <taxon>Dikarya</taxon>
        <taxon>Ascomycota</taxon>
        <taxon>Pezizomycotina</taxon>
        <taxon>Dothideomycetes</taxon>
        <taxon>Pleosporomycetidae</taxon>
        <taxon>Pleosporales</taxon>
        <taxon>Sporormiaceae</taxon>
        <taxon>Westerdykella</taxon>
    </lineage>
</organism>
<dbReference type="PANTHER" id="PTHR42103">
    <property type="entry name" value="ALPHA/BETA-HYDROLASES SUPERFAMILY PROTEIN"/>
    <property type="match status" value="1"/>
</dbReference>
<evidence type="ECO:0000313" key="3">
    <source>
        <dbReference type="Proteomes" id="UP000800097"/>
    </source>
</evidence>
<feature type="region of interest" description="Disordered" evidence="1">
    <location>
        <begin position="314"/>
        <end position="348"/>
    </location>
</feature>
<evidence type="ECO:0000313" key="2">
    <source>
        <dbReference type="EMBL" id="KAF2275043.1"/>
    </source>
</evidence>
<dbReference type="InterPro" id="IPR029058">
    <property type="entry name" value="AB_hydrolase_fold"/>
</dbReference>